<evidence type="ECO:0000313" key="3">
    <source>
        <dbReference type="EMBL" id="SBT00806.1"/>
    </source>
</evidence>
<keyword evidence="1" id="KW-0812">Transmembrane</keyword>
<reference evidence="3" key="2">
    <citation type="submission" date="2016-05" db="EMBL/GenBank/DDBJ databases">
        <authorList>
            <person name="Lavstsen T."/>
            <person name="Jespersen J.S."/>
        </authorList>
    </citation>
    <scope>NUCLEOTIDE SEQUENCE [LARGE SCALE GENOMIC DNA]</scope>
</reference>
<dbReference type="EMBL" id="FLQV01002125">
    <property type="protein sequence ID" value="SBT00806.1"/>
    <property type="molecule type" value="Genomic_DNA"/>
</dbReference>
<dbReference type="InterPro" id="IPR008780">
    <property type="entry name" value="Plasmodium_Vir"/>
</dbReference>
<protein>
    <submittedName>
        <fullName evidence="3">PIR Superfamily Protein</fullName>
    </submittedName>
</protein>
<dbReference type="Pfam" id="PF05795">
    <property type="entry name" value="Plasmodium_Vir"/>
    <property type="match status" value="2"/>
</dbReference>
<gene>
    <name evidence="3" type="ORF">POVCU1_062470</name>
    <name evidence="2" type="ORF">POVCU2_0060960</name>
</gene>
<dbReference type="Proteomes" id="UP000078546">
    <property type="component" value="Unassembled WGS sequence"/>
</dbReference>
<evidence type="ECO:0000313" key="5">
    <source>
        <dbReference type="Proteomes" id="UP000078560"/>
    </source>
</evidence>
<dbReference type="Proteomes" id="UP000078560">
    <property type="component" value="Unassembled WGS sequence"/>
</dbReference>
<proteinExistence type="predicted"/>
<dbReference type="AlphaFoldDB" id="A0A1A8X6D2"/>
<evidence type="ECO:0000313" key="2">
    <source>
        <dbReference type="EMBL" id="SBS90365.1"/>
    </source>
</evidence>
<accession>A0A1A8X6D2</accession>
<name>A0A1A8X6D2_PLAOA</name>
<evidence type="ECO:0000256" key="1">
    <source>
        <dbReference type="SAM" id="Phobius"/>
    </source>
</evidence>
<keyword evidence="1" id="KW-0472">Membrane</keyword>
<reference evidence="4 5" key="1">
    <citation type="submission" date="2016-05" db="EMBL/GenBank/DDBJ databases">
        <authorList>
            <person name="Naeem Raeece"/>
        </authorList>
    </citation>
    <scope>NUCLEOTIDE SEQUENCE [LARGE SCALE GENOMIC DNA]</scope>
</reference>
<evidence type="ECO:0000313" key="4">
    <source>
        <dbReference type="Proteomes" id="UP000078546"/>
    </source>
</evidence>
<keyword evidence="1" id="KW-1133">Transmembrane helix</keyword>
<dbReference type="EMBL" id="FLQU01000923">
    <property type="protein sequence ID" value="SBS90365.1"/>
    <property type="molecule type" value="Genomic_DNA"/>
</dbReference>
<feature type="transmembrane region" description="Helical" evidence="1">
    <location>
        <begin position="248"/>
        <end position="267"/>
    </location>
</feature>
<organism evidence="3 4">
    <name type="scientific">Plasmodium ovale curtisi</name>
    <dbReference type="NCBI Taxonomy" id="864141"/>
    <lineage>
        <taxon>Eukaryota</taxon>
        <taxon>Sar</taxon>
        <taxon>Alveolata</taxon>
        <taxon>Apicomplexa</taxon>
        <taxon>Aconoidasida</taxon>
        <taxon>Haemosporida</taxon>
        <taxon>Plasmodiidae</taxon>
        <taxon>Plasmodium</taxon>
        <taxon>Plasmodium (Plasmodium)</taxon>
    </lineage>
</organism>
<sequence length="325" mass="38305">MVSSQQDGEYLSFDEYNDYKRKLNDSYAFEEEENEYASFFISALPEDREKYNAILNNCFIIKKYLLKFISDESCNSGQCCSYMNYWLNEKIGGSNHSLIESDFDIYNNYIAYYNRNHNKKLCESNKIFIRTDIFEEMKKLYDLYGLYNNLETTSSYANSKCIQLKSCVSHYNSILSKCKHTANSDFCKPLQNFKKIFSPDKFVSISECEKKFGDLKLKELQDLPELDVQQVDFLFIQGNRESVRRGTVIQTLFFSTVGIFLLFLLSYKFTPFGKWIRSVLSRKNAIKYYEAKERTQDILSHTYNHMNVDTGDIIHNMRYHAAQFS</sequence>